<dbReference type="Proteomes" id="UP000193100">
    <property type="component" value="Chromosome"/>
</dbReference>
<gene>
    <name evidence="1" type="primary">yhhJ</name>
    <name evidence="1" type="ORF">MARSALSMR5_02452</name>
</gene>
<proteinExistence type="predicted"/>
<reference evidence="1 2" key="1">
    <citation type="submission" date="2017-04" db="EMBL/GenBank/DDBJ databases">
        <title>Genome Sequence of Marinobacter salarius strain SMR5 Isolated from a culture of the Diatom Skeletonema marinoi.</title>
        <authorList>
            <person name="Topel M."/>
            <person name="Pinder M.I.M."/>
            <person name="Johansson O.N."/>
            <person name="Kourtchenko O."/>
            <person name="Godhe A."/>
            <person name="Clarke A.K."/>
        </authorList>
    </citation>
    <scope>NUCLEOTIDE SEQUENCE [LARGE SCALE GENOMIC DNA]</scope>
    <source>
        <strain evidence="1 2">SMR5</strain>
    </source>
</reference>
<dbReference type="AlphaFoldDB" id="A0A1W6KAN9"/>
<dbReference type="EMBL" id="CP020931">
    <property type="protein sequence ID" value="ARM84515.1"/>
    <property type="molecule type" value="Genomic_DNA"/>
</dbReference>
<protein>
    <submittedName>
        <fullName evidence="1">Inner membrane transport permease YhhJ</fullName>
    </submittedName>
</protein>
<evidence type="ECO:0000313" key="1">
    <source>
        <dbReference type="EMBL" id="ARM84515.1"/>
    </source>
</evidence>
<organism evidence="1 2">
    <name type="scientific">Marinobacter salarius</name>
    <dbReference type="NCBI Taxonomy" id="1420917"/>
    <lineage>
        <taxon>Bacteria</taxon>
        <taxon>Pseudomonadati</taxon>
        <taxon>Pseudomonadota</taxon>
        <taxon>Gammaproteobacteria</taxon>
        <taxon>Pseudomonadales</taxon>
        <taxon>Marinobacteraceae</taxon>
        <taxon>Marinobacter</taxon>
    </lineage>
</organism>
<sequence>MRAGDELARMVQLSWRHSAARLKRVCSVRMGTEPVAQREAEKQAVEALIAQRREELGAAHRRLASSEELAAKDAVQCIMLASPNTHFVVLAQAILYRGAGFTPV</sequence>
<accession>A0A1W6KAN9</accession>
<name>A0A1W6KAN9_9GAMM</name>
<evidence type="ECO:0000313" key="2">
    <source>
        <dbReference type="Proteomes" id="UP000193100"/>
    </source>
</evidence>